<name>A0A0E3F0V0_9CAUD</name>
<evidence type="ECO:0008006" key="3">
    <source>
        <dbReference type="Google" id="ProtNLM"/>
    </source>
</evidence>
<gene>
    <name evidence="1" type="ORF">Syn7803C7_226</name>
</gene>
<dbReference type="GO" id="GO:0008146">
    <property type="term" value="F:sulfotransferase activity"/>
    <property type="evidence" value="ECO:0007669"/>
    <property type="project" value="InterPro"/>
</dbReference>
<reference evidence="1 2" key="1">
    <citation type="submission" date="2013-12" db="EMBL/GenBank/DDBJ databases">
        <title>Ecological redundancy of diverse viral populations within a natural community.</title>
        <authorList>
            <person name="Gregory A.C."/>
            <person name="LaButti K."/>
            <person name="Copeland A."/>
            <person name="Woyke T."/>
            <person name="Sullivan M.B."/>
        </authorList>
    </citation>
    <scope>NUCLEOTIDE SEQUENCE [LARGE SCALE GENOMIC DNA]</scope>
    <source>
        <strain evidence="1">Syn7803C7</strain>
    </source>
</reference>
<sequence>MSYFTDYDNEFTVFEAPKNGGTTLRLWIYYAGTGELVKSAESEYYAGTGETYKQLQEWGYVNGEYENPKTQMVCIKRDPVDRFVSAFYDKVIKEGRIKVTIDEFLSNYEEILDKSTLKMNDGKTNFMKFHFESQTYHFGKDKDLYHKVFDISEVGTGLKKYLESKWNIELPDVHARNSGGGRKFDLSRGQLNKVKEIYTQDYYNGWY</sequence>
<dbReference type="Pfam" id="PF03567">
    <property type="entry name" value="Sulfotransfer_2"/>
    <property type="match status" value="1"/>
</dbReference>
<dbReference type="InterPro" id="IPR005331">
    <property type="entry name" value="Sulfotransferase"/>
</dbReference>
<organism evidence="1 2">
    <name type="scientific">Synechococcus phage ACG-2014f_Syn7803C7</name>
    <dbReference type="NCBI Taxonomy" id="2790345"/>
    <lineage>
        <taxon>Viruses</taxon>
        <taxon>Duplodnaviria</taxon>
        <taxon>Heunggongvirae</taxon>
        <taxon>Uroviricota</taxon>
        <taxon>Caudoviricetes</taxon>
        <taxon>Pantevenvirales</taxon>
        <taxon>Kyanoviridae</taxon>
        <taxon>Atlauavirus</taxon>
        <taxon>Atlauavirus acg2014f</taxon>
    </lineage>
</organism>
<evidence type="ECO:0000313" key="2">
    <source>
        <dbReference type="Proteomes" id="UP000185323"/>
    </source>
</evidence>
<dbReference type="GO" id="GO:0016020">
    <property type="term" value="C:membrane"/>
    <property type="evidence" value="ECO:0007669"/>
    <property type="project" value="InterPro"/>
</dbReference>
<keyword evidence="2" id="KW-1185">Reference proteome</keyword>
<dbReference type="EMBL" id="KJ019052">
    <property type="protein sequence ID" value="AIX20117.1"/>
    <property type="molecule type" value="Genomic_DNA"/>
</dbReference>
<dbReference type="Proteomes" id="UP000185323">
    <property type="component" value="Segment"/>
</dbReference>
<protein>
    <recommendedName>
        <fullName evidence="3">Sulfotransferase family protein</fullName>
    </recommendedName>
</protein>
<evidence type="ECO:0000313" key="1">
    <source>
        <dbReference type="EMBL" id="AIX20117.1"/>
    </source>
</evidence>
<proteinExistence type="predicted"/>
<accession>A0A0E3F0V0</accession>